<dbReference type="EMBL" id="AJLO02000015">
    <property type="protein sequence ID" value="KOF00041.1"/>
    <property type="molecule type" value="Genomic_DNA"/>
</dbReference>
<gene>
    <name evidence="1" type="ORF">W7K_06775</name>
</gene>
<name>A0A0L8ACN0_9GAMM</name>
<evidence type="ECO:0000313" key="1">
    <source>
        <dbReference type="EMBL" id="KOF00041.1"/>
    </source>
</evidence>
<comment type="caution">
    <text evidence="1">The sequence shown here is derived from an EMBL/GenBank/DDBJ whole genome shotgun (WGS) entry which is preliminary data.</text>
</comment>
<organism evidence="1 2">
    <name type="scientific">Stenotrophomonas geniculata N1</name>
    <dbReference type="NCBI Taxonomy" id="1167641"/>
    <lineage>
        <taxon>Bacteria</taxon>
        <taxon>Pseudomonadati</taxon>
        <taxon>Pseudomonadota</taxon>
        <taxon>Gammaproteobacteria</taxon>
        <taxon>Lysobacterales</taxon>
        <taxon>Lysobacteraceae</taxon>
        <taxon>Stenotrophomonas</taxon>
    </lineage>
</organism>
<evidence type="ECO:0000313" key="2">
    <source>
        <dbReference type="Proteomes" id="UP000036890"/>
    </source>
</evidence>
<reference evidence="1 2" key="1">
    <citation type="journal article" date="2012" name="J. Bacteriol.">
        <title>Genome sequence of a novel nicotine-degrading strain, Pseudomonas geniculata N1.</title>
        <authorList>
            <person name="Tang H."/>
            <person name="Yu H."/>
            <person name="Tai C."/>
            <person name="Huang K."/>
            <person name="Liu Y."/>
            <person name="Wang L."/>
            <person name="Yao Y."/>
            <person name="Wu G."/>
            <person name="Xu P."/>
        </authorList>
    </citation>
    <scope>NUCLEOTIDE SEQUENCE [LARGE SCALE GENOMIC DNA]</scope>
    <source>
        <strain evidence="1 2">N1</strain>
    </source>
</reference>
<dbReference type="AlphaFoldDB" id="A0A0L8ACN0"/>
<protein>
    <submittedName>
        <fullName evidence="1">Uncharacterized protein</fullName>
    </submittedName>
</protein>
<proteinExistence type="predicted"/>
<accession>A0A0L8ACN0</accession>
<dbReference type="Proteomes" id="UP000036890">
    <property type="component" value="Unassembled WGS sequence"/>
</dbReference>
<sequence length="85" mass="9304">MLHQVAASLIDAQGFRVTEEPQQRCCGRTARMRGVPGRGWQKRISSGVVSAREVRTCKGAFDQQLGTCTCQIGVRFTLTAAPRLP</sequence>